<evidence type="ECO:0000256" key="1">
    <source>
        <dbReference type="SAM" id="MobiDB-lite"/>
    </source>
</evidence>
<feature type="compositionally biased region" description="Acidic residues" evidence="1">
    <location>
        <begin position="142"/>
        <end position="166"/>
    </location>
</feature>
<keyword evidence="3" id="KW-1185">Reference proteome</keyword>
<dbReference type="AlphaFoldDB" id="A0A2N6SNG6"/>
<evidence type="ECO:0000313" key="2">
    <source>
        <dbReference type="EMBL" id="PMC58590.1"/>
    </source>
</evidence>
<dbReference type="OrthoDB" id="9795361at2"/>
<dbReference type="STRING" id="84521.SAMN04487994_102415"/>
<dbReference type="InterPro" id="IPR011426">
    <property type="entry name" value="CamS"/>
</dbReference>
<name>A0A2N6SNG6_9LACT</name>
<protein>
    <submittedName>
        <fullName evidence="2">CamS family sex pheromone protein</fullName>
    </submittedName>
</protein>
<proteinExistence type="predicted"/>
<dbReference type="CDD" id="cd13440">
    <property type="entry name" value="CamS_repeat_2"/>
    <property type="match status" value="1"/>
</dbReference>
<dbReference type="Pfam" id="PF07537">
    <property type="entry name" value="CamS"/>
    <property type="match status" value="2"/>
</dbReference>
<comment type="caution">
    <text evidence="2">The sequence shown here is derived from an EMBL/GenBank/DDBJ whole genome shotgun (WGS) entry which is preliminary data.</text>
</comment>
<feature type="region of interest" description="Disordered" evidence="1">
    <location>
        <begin position="120"/>
        <end position="173"/>
    </location>
</feature>
<sequence length="408" mass="45874">MHRKFKWIALGSSVMLLTGCLNRLDQEVVETTNPTTTTSGVQTTRNQLSDEFYRAVIEDGRYQLASSASADRHVTSSSNMRAFEEGLLQITKNVFPTDQYFLREGQIINAETLTQWVSRESTDNPDGLNPQQETKPEREQESQAEESTSEPENPEEQSESTQEGEENNQVITDVDSTPIYLNQILEKDIVIETEDGYELAGVAIGLSMNSVYSYTDNNGNVYEQEISQGELRERGKSYANIIIGRLRNDERLRSVPIIVGIFQQAKDEEVVGGTYVLDGISREGNAVSDWTELNNRRVLLPTPEGSDQAVFFTEFRNQVNDFFPNLNGISAEASYIDNNLSTLNIEIITQFYQITEIAALTQHVVDVGQNTLPQDVLIEIRIISSEGTEGFIGRDAGQKEFTTHVFRR</sequence>
<dbReference type="RefSeq" id="WP_102227640.1">
    <property type="nucleotide sequence ID" value="NZ_PNFY01000011.1"/>
</dbReference>
<gene>
    <name evidence="2" type="ORF">CJ205_03565</name>
</gene>
<dbReference type="Gene3D" id="3.10.570.10">
    <property type="entry name" value="sex pheromone staph- cam373 precursor domain"/>
    <property type="match status" value="1"/>
</dbReference>
<dbReference type="Proteomes" id="UP000235682">
    <property type="component" value="Unassembled WGS sequence"/>
</dbReference>
<dbReference type="EMBL" id="PNHE01000010">
    <property type="protein sequence ID" value="PMC58590.1"/>
    <property type="molecule type" value="Genomic_DNA"/>
</dbReference>
<dbReference type="PROSITE" id="PS51257">
    <property type="entry name" value="PROKAR_LIPOPROTEIN"/>
    <property type="match status" value="1"/>
</dbReference>
<organism evidence="2 3">
    <name type="scientific">Dolosicoccus paucivorans</name>
    <dbReference type="NCBI Taxonomy" id="84521"/>
    <lineage>
        <taxon>Bacteria</taxon>
        <taxon>Bacillati</taxon>
        <taxon>Bacillota</taxon>
        <taxon>Bacilli</taxon>
        <taxon>Lactobacillales</taxon>
        <taxon>Aerococcaceae</taxon>
        <taxon>Dolosicoccus</taxon>
    </lineage>
</organism>
<reference evidence="2 3" key="1">
    <citation type="submission" date="2017-09" db="EMBL/GenBank/DDBJ databases">
        <title>Bacterial strain isolated from the female urinary microbiota.</title>
        <authorList>
            <person name="Thomas-White K."/>
            <person name="Kumar N."/>
            <person name="Forster S."/>
            <person name="Putonti C."/>
            <person name="Lawley T."/>
            <person name="Wolfe A.J."/>
        </authorList>
    </citation>
    <scope>NUCLEOTIDE SEQUENCE [LARGE SCALE GENOMIC DNA]</scope>
    <source>
        <strain evidence="2 3">UMB0852</strain>
    </source>
</reference>
<accession>A0A2N6SNG6</accession>
<dbReference type="PIRSF" id="PIRSF012509">
    <property type="entry name" value="CamS"/>
    <property type="match status" value="1"/>
</dbReference>
<evidence type="ECO:0000313" key="3">
    <source>
        <dbReference type="Proteomes" id="UP000235682"/>
    </source>
</evidence>
<dbReference type="CDD" id="cd13441">
    <property type="entry name" value="CamS_repeat_1"/>
    <property type="match status" value="1"/>
</dbReference>